<sequence>MQKLLKAFVRDERGVSARNTPSWPASSCSPVVGAGSAFSTSFSGLWTSLPPWTTRSRNSEKPAAGPERDPGPAFPGSPSSSAYRFTRYQTIVPTLSAVIRLLVLCALVWLAVYDVRARRLPTSIVLGIGALFFVNALVVGMPLDEGIAHLLLAALVFLACALLFAAKMLGGGDAKLASVIFLWVGFGLSLATLTLISVVGTVVSLVSLATRNMNPVQRFVPLRALAMFSATRGVSYGVALASGGGLVIVLPALLRFISAR</sequence>
<feature type="transmembrane region" description="Helical" evidence="2">
    <location>
        <begin position="124"/>
        <end position="141"/>
    </location>
</feature>
<dbReference type="Proteomes" id="UP000003511">
    <property type="component" value="Unassembled WGS sequence"/>
</dbReference>
<name>G4MJ86_9BURK</name>
<comment type="caution">
    <text evidence="4">The sequence shown here is derived from an EMBL/GenBank/DDBJ whole genome shotgun (WGS) entry which is preliminary data.</text>
</comment>
<dbReference type="BioCyc" id="CBUR1055526:G10QW-415-MONOMER"/>
<feature type="region of interest" description="Disordered" evidence="1">
    <location>
        <begin position="53"/>
        <end position="78"/>
    </location>
</feature>
<dbReference type="GO" id="GO:0016020">
    <property type="term" value="C:membrane"/>
    <property type="evidence" value="ECO:0007669"/>
    <property type="project" value="InterPro"/>
</dbReference>
<feature type="transmembrane region" description="Helical" evidence="2">
    <location>
        <begin position="234"/>
        <end position="254"/>
    </location>
</feature>
<organism evidence="4 5">
    <name type="scientific">Candidatus Paraburkholderia kirkii UZHbot1</name>
    <dbReference type="NCBI Taxonomy" id="1055526"/>
    <lineage>
        <taxon>Bacteria</taxon>
        <taxon>Pseudomonadati</taxon>
        <taxon>Pseudomonadota</taxon>
        <taxon>Betaproteobacteria</taxon>
        <taxon>Burkholderiales</taxon>
        <taxon>Burkholderiaceae</taxon>
        <taxon>Paraburkholderia</taxon>
    </lineage>
</organism>
<evidence type="ECO:0000259" key="3">
    <source>
        <dbReference type="Pfam" id="PF01478"/>
    </source>
</evidence>
<feature type="transmembrane region" description="Helical" evidence="2">
    <location>
        <begin position="147"/>
        <end position="166"/>
    </location>
</feature>
<dbReference type="EMBL" id="CAFE01000277">
    <property type="protein sequence ID" value="CCD41215.1"/>
    <property type="molecule type" value="Genomic_DNA"/>
</dbReference>
<gene>
    <name evidence="4" type="ORF">BKIR_c9_5507</name>
</gene>
<keyword evidence="2" id="KW-1133">Transmembrane helix</keyword>
<dbReference type="InterPro" id="IPR000045">
    <property type="entry name" value="Prepilin_IV_endopep_pep"/>
</dbReference>
<dbReference type="HOGENOM" id="CLU_057101_9_2_4"/>
<protein>
    <recommendedName>
        <fullName evidence="3">Prepilin type IV endopeptidase peptidase domain-containing protein</fullName>
    </recommendedName>
</protein>
<accession>G4MJ86</accession>
<reference evidence="4 5" key="2">
    <citation type="submission" date="2011-10" db="EMBL/GenBank/DDBJ databases">
        <title>Draft genome sequence of Candidatus Burkholderia kirkii.</title>
        <authorList>
            <person name="Carlier A.L."/>
            <person name="Eberl L."/>
        </authorList>
    </citation>
    <scope>NUCLEOTIDE SEQUENCE [LARGE SCALE GENOMIC DNA]</scope>
    <source>
        <strain evidence="4 5">UZHbot1</strain>
    </source>
</reference>
<dbReference type="STRING" id="1055526.BKIR_c9_5507"/>
<dbReference type="Pfam" id="PF01478">
    <property type="entry name" value="Peptidase_A24"/>
    <property type="match status" value="1"/>
</dbReference>
<evidence type="ECO:0000256" key="2">
    <source>
        <dbReference type="SAM" id="Phobius"/>
    </source>
</evidence>
<evidence type="ECO:0000313" key="5">
    <source>
        <dbReference type="Proteomes" id="UP000003511"/>
    </source>
</evidence>
<feature type="domain" description="Prepilin type IV endopeptidase peptidase" evidence="3">
    <location>
        <begin position="102"/>
        <end position="204"/>
    </location>
</feature>
<dbReference type="GO" id="GO:0004190">
    <property type="term" value="F:aspartic-type endopeptidase activity"/>
    <property type="evidence" value="ECO:0007669"/>
    <property type="project" value="InterPro"/>
</dbReference>
<keyword evidence="5" id="KW-1185">Reference proteome</keyword>
<keyword evidence="2" id="KW-0472">Membrane</keyword>
<evidence type="ECO:0000256" key="1">
    <source>
        <dbReference type="SAM" id="MobiDB-lite"/>
    </source>
</evidence>
<evidence type="ECO:0000313" key="4">
    <source>
        <dbReference type="EMBL" id="CCD41215.1"/>
    </source>
</evidence>
<reference evidence="4 5" key="1">
    <citation type="submission" date="2011-09" db="EMBL/GenBank/DDBJ databases">
        <authorList>
            <person name="Carlier A."/>
        </authorList>
    </citation>
    <scope>NUCLEOTIDE SEQUENCE [LARGE SCALE GENOMIC DNA]</scope>
    <source>
        <strain evidence="4 5">UZHbot1</strain>
    </source>
</reference>
<feature type="transmembrane region" description="Helical" evidence="2">
    <location>
        <begin position="91"/>
        <end position="112"/>
    </location>
</feature>
<keyword evidence="2" id="KW-0812">Transmembrane</keyword>
<feature type="transmembrane region" description="Helical" evidence="2">
    <location>
        <begin position="178"/>
        <end position="206"/>
    </location>
</feature>
<proteinExistence type="predicted"/>
<dbReference type="AlphaFoldDB" id="G4MJ86"/>
<dbReference type="Gene3D" id="1.20.120.1220">
    <property type="match status" value="1"/>
</dbReference>